<keyword evidence="2 5" id="KW-0812">Transmembrane</keyword>
<sequence>SGDASQVHLASMGDNKISVFVQQNKIRLDRKNSMRRSGYRPKPVHVVRENGDIGGLQGRNQDDYDIKVFQYRKQQAELKRNQQEEDLRENHPYFDTPLFTISRESNFRKFCQLVVEARYNLIPKDRLGQEPKISRYKQGNKFLGLVTYLDWIMILVTILSAASMSFETPINRVVDRPLLQIAEYAFVICMSVELTLKIFAHGLFFTPKALIRDIGGAIDVSVFFVGLIYLCWLPQNVPANSAAQFLMLLRSARPLRIFILVPDMRKVVYEVCRGFKEILLV</sequence>
<evidence type="ECO:0000256" key="4">
    <source>
        <dbReference type="ARBA" id="ARBA00023136"/>
    </source>
</evidence>
<evidence type="ECO:0000313" key="7">
    <source>
        <dbReference type="EMBL" id="CAF4295080.1"/>
    </source>
</evidence>
<dbReference type="SUPFAM" id="SSF81324">
    <property type="entry name" value="Voltage-gated potassium channels"/>
    <property type="match status" value="1"/>
</dbReference>
<dbReference type="AlphaFoldDB" id="A0A820HF23"/>
<organism evidence="7 8">
    <name type="scientific">Adineta steineri</name>
    <dbReference type="NCBI Taxonomy" id="433720"/>
    <lineage>
        <taxon>Eukaryota</taxon>
        <taxon>Metazoa</taxon>
        <taxon>Spiralia</taxon>
        <taxon>Gnathifera</taxon>
        <taxon>Rotifera</taxon>
        <taxon>Eurotatoria</taxon>
        <taxon>Bdelloidea</taxon>
        <taxon>Adinetida</taxon>
        <taxon>Adinetidae</taxon>
        <taxon>Adineta</taxon>
    </lineage>
</organism>
<evidence type="ECO:0000256" key="3">
    <source>
        <dbReference type="ARBA" id="ARBA00022989"/>
    </source>
</evidence>
<dbReference type="InterPro" id="IPR027359">
    <property type="entry name" value="Volt_channel_dom_sf"/>
</dbReference>
<reference evidence="7" key="1">
    <citation type="submission" date="2021-02" db="EMBL/GenBank/DDBJ databases">
        <authorList>
            <person name="Nowell W R."/>
        </authorList>
    </citation>
    <scope>NUCLEOTIDE SEQUENCE</scope>
</reference>
<name>A0A820HF23_9BILA</name>
<comment type="subcellular location">
    <subcellularLocation>
        <location evidence="1">Membrane</location>
        <topology evidence="1">Multi-pass membrane protein</topology>
    </subcellularLocation>
</comment>
<dbReference type="InterPro" id="IPR005821">
    <property type="entry name" value="Ion_trans_dom"/>
</dbReference>
<evidence type="ECO:0000256" key="1">
    <source>
        <dbReference type="ARBA" id="ARBA00004141"/>
    </source>
</evidence>
<evidence type="ECO:0000313" key="8">
    <source>
        <dbReference type="Proteomes" id="UP000663844"/>
    </source>
</evidence>
<dbReference type="EMBL" id="CAJOAZ010015608">
    <property type="protein sequence ID" value="CAF4295080.1"/>
    <property type="molecule type" value="Genomic_DNA"/>
</dbReference>
<feature type="non-terminal residue" evidence="7">
    <location>
        <position position="1"/>
    </location>
</feature>
<feature type="transmembrane region" description="Helical" evidence="5">
    <location>
        <begin position="142"/>
        <end position="164"/>
    </location>
</feature>
<feature type="transmembrane region" description="Helical" evidence="5">
    <location>
        <begin position="184"/>
        <end position="205"/>
    </location>
</feature>
<gene>
    <name evidence="7" type="ORF">OXD698_LOCUS45783</name>
</gene>
<dbReference type="GO" id="GO:0005261">
    <property type="term" value="F:monoatomic cation channel activity"/>
    <property type="evidence" value="ECO:0007669"/>
    <property type="project" value="InterPro"/>
</dbReference>
<keyword evidence="4 5" id="KW-0472">Membrane</keyword>
<accession>A0A820HF23</accession>
<dbReference type="InterPro" id="IPR028823">
    <property type="entry name" value="NALCN"/>
</dbReference>
<evidence type="ECO:0000256" key="5">
    <source>
        <dbReference type="SAM" id="Phobius"/>
    </source>
</evidence>
<keyword evidence="3 5" id="KW-1133">Transmembrane helix</keyword>
<feature type="transmembrane region" description="Helical" evidence="5">
    <location>
        <begin position="217"/>
        <end position="235"/>
    </location>
</feature>
<proteinExistence type="predicted"/>
<dbReference type="Pfam" id="PF00520">
    <property type="entry name" value="Ion_trans"/>
    <property type="match status" value="1"/>
</dbReference>
<dbReference type="Proteomes" id="UP000663844">
    <property type="component" value="Unassembled WGS sequence"/>
</dbReference>
<feature type="domain" description="Ion transport" evidence="6">
    <location>
        <begin position="148"/>
        <end position="280"/>
    </location>
</feature>
<comment type="caution">
    <text evidence="7">The sequence shown here is derived from an EMBL/GenBank/DDBJ whole genome shotgun (WGS) entry which is preliminary data.</text>
</comment>
<protein>
    <recommendedName>
        <fullName evidence="6">Ion transport domain-containing protein</fullName>
    </recommendedName>
</protein>
<evidence type="ECO:0000256" key="2">
    <source>
        <dbReference type="ARBA" id="ARBA00022692"/>
    </source>
</evidence>
<dbReference type="GO" id="GO:0032230">
    <property type="term" value="P:positive regulation of synaptic transmission, GABAergic"/>
    <property type="evidence" value="ECO:0007669"/>
    <property type="project" value="TreeGrafter"/>
</dbReference>
<dbReference type="PANTHER" id="PTHR46141:SF1">
    <property type="entry name" value="SODIUM LEAK CHANNEL NALCN"/>
    <property type="match status" value="1"/>
</dbReference>
<evidence type="ECO:0000259" key="6">
    <source>
        <dbReference type="Pfam" id="PF00520"/>
    </source>
</evidence>
<dbReference type="Gene3D" id="1.20.120.350">
    <property type="entry name" value="Voltage-gated potassium channels. Chain C"/>
    <property type="match status" value="1"/>
</dbReference>
<dbReference type="GO" id="GO:0032224">
    <property type="term" value="P:positive regulation of synaptic transmission, cholinergic"/>
    <property type="evidence" value="ECO:0007669"/>
    <property type="project" value="TreeGrafter"/>
</dbReference>
<dbReference type="PANTHER" id="PTHR46141">
    <property type="entry name" value="SODIUM LEAK CHANNEL NON-SELECTIVE PROTEIN"/>
    <property type="match status" value="1"/>
</dbReference>
<dbReference type="GO" id="GO:0005886">
    <property type="term" value="C:plasma membrane"/>
    <property type="evidence" value="ECO:0007669"/>
    <property type="project" value="TreeGrafter"/>
</dbReference>